<evidence type="ECO:0000259" key="6">
    <source>
        <dbReference type="PROSITE" id="PS50109"/>
    </source>
</evidence>
<sequence>MNLKAGFLLIVIFCAFDRLSANGHDGLDSLLSVWRKAQANREYVHDTNTTHLLNNISRSYLYDNPDSAQYFARSAYKLAVDQGLKSGKAWALNNLGSSYYVKGSYDKALEAYLKSLKSFEEIGNYNRVLWANNNLGLIYIAQGQYDAAIREYQKIVQGKAVKTDSLLLATGYFNLGLVFDHKNDSKRAVNYLEECIDISQRNGFDRMEVMATNLLGEIYLHANDYNMAKEHYSRALNASYEDNWENCFAHAGLANVNYQLGLYDKAISHGLKSLEYAKKMKAKWDAQKVLKVLSETYAAQNDYEQAYKYHILFKQYSDSLKSVDSEKRINELYLQQKEDENLQLLKENEVNKQVIKSNKLLNFFVGFVALFMIVLAYLIFRSNRLKSKLNEELRKKNVNIDLQRRQISDQNEILEKIISDKDKLLSIIGHDLRSPLASIMSTLEVVRMGVLTAEQQEDVFKGLHNKVIMVSHMMDNLLSWAVSQQMGMVVDFDKVNVPATVDQVLAVANFLAKDKGVIIEHKAESVYANADVNHVRVIVQNIIGNAIKFTYKGGKVRIFYSFSEDYIIIHVKDSGLGMSKTKLDRLFNQVGKGVSAMGTNNEKGTGMGLMLVGQFIRENYGRVEIESEEGKGTEFKVYLKKYSKKGLEVESN</sequence>
<dbReference type="SMART" id="SM00028">
    <property type="entry name" value="TPR"/>
    <property type="match status" value="5"/>
</dbReference>
<dbReference type="PRINTS" id="PR00344">
    <property type="entry name" value="BCTRLSENSOR"/>
</dbReference>
<dbReference type="InterPro" id="IPR003661">
    <property type="entry name" value="HisK_dim/P_dom"/>
</dbReference>
<keyword evidence="5" id="KW-0812">Transmembrane</keyword>
<keyword evidence="5" id="KW-1133">Transmembrane helix</keyword>
<dbReference type="InterPro" id="IPR036097">
    <property type="entry name" value="HisK_dim/P_sf"/>
</dbReference>
<feature type="repeat" description="TPR" evidence="4">
    <location>
        <begin position="129"/>
        <end position="162"/>
    </location>
</feature>
<evidence type="ECO:0000313" key="7">
    <source>
        <dbReference type="EMBL" id="MBL6447859.1"/>
    </source>
</evidence>
<feature type="transmembrane region" description="Helical" evidence="5">
    <location>
        <begin position="360"/>
        <end position="380"/>
    </location>
</feature>
<dbReference type="Gene3D" id="1.25.40.10">
    <property type="entry name" value="Tetratricopeptide repeat domain"/>
    <property type="match status" value="2"/>
</dbReference>
<name>A0A937KCX1_9BACT</name>
<dbReference type="PANTHER" id="PTHR43547:SF2">
    <property type="entry name" value="HYBRID SIGNAL TRANSDUCTION HISTIDINE KINASE C"/>
    <property type="match status" value="1"/>
</dbReference>
<dbReference type="SUPFAM" id="SSF48452">
    <property type="entry name" value="TPR-like"/>
    <property type="match status" value="2"/>
</dbReference>
<dbReference type="RefSeq" id="WP_238354507.1">
    <property type="nucleotide sequence ID" value="NZ_JAEUGD010000053.1"/>
</dbReference>
<evidence type="ECO:0000256" key="3">
    <source>
        <dbReference type="ARBA" id="ARBA00022553"/>
    </source>
</evidence>
<dbReference type="Gene3D" id="1.10.287.130">
    <property type="match status" value="1"/>
</dbReference>
<evidence type="ECO:0000256" key="5">
    <source>
        <dbReference type="SAM" id="Phobius"/>
    </source>
</evidence>
<keyword evidence="4" id="KW-0802">TPR repeat</keyword>
<proteinExistence type="predicted"/>
<feature type="domain" description="Histidine kinase" evidence="6">
    <location>
        <begin position="427"/>
        <end position="643"/>
    </location>
</feature>
<feature type="repeat" description="TPR" evidence="4">
    <location>
        <begin position="209"/>
        <end position="242"/>
    </location>
</feature>
<comment type="catalytic activity">
    <reaction evidence="1">
        <text>ATP + protein L-histidine = ADP + protein N-phospho-L-histidine.</text>
        <dbReference type="EC" id="2.7.13.3"/>
    </reaction>
</comment>
<reference evidence="7" key="1">
    <citation type="submission" date="2021-01" db="EMBL/GenBank/DDBJ databases">
        <title>Fulvivirga kasyanovii gen. nov., sp nov., a novel member of the phylum Bacteroidetes isolated from seawater in a mussel farm.</title>
        <authorList>
            <person name="Zhao L.-H."/>
            <person name="Wang Z.-J."/>
        </authorList>
    </citation>
    <scope>NUCLEOTIDE SEQUENCE</scope>
    <source>
        <strain evidence="7">29W222</strain>
    </source>
</reference>
<comment type="caution">
    <text evidence="7">The sequence shown here is derived from an EMBL/GenBank/DDBJ whole genome shotgun (WGS) entry which is preliminary data.</text>
</comment>
<dbReference type="InterPro" id="IPR003594">
    <property type="entry name" value="HATPase_dom"/>
</dbReference>
<dbReference type="PROSITE" id="PS50005">
    <property type="entry name" value="TPR"/>
    <property type="match status" value="4"/>
</dbReference>
<dbReference type="CDD" id="cd00082">
    <property type="entry name" value="HisKA"/>
    <property type="match status" value="1"/>
</dbReference>
<dbReference type="InterPro" id="IPR011990">
    <property type="entry name" value="TPR-like_helical_dom_sf"/>
</dbReference>
<dbReference type="Gene3D" id="3.30.565.10">
    <property type="entry name" value="Histidine kinase-like ATPase, C-terminal domain"/>
    <property type="match status" value="1"/>
</dbReference>
<dbReference type="InterPro" id="IPR005467">
    <property type="entry name" value="His_kinase_dom"/>
</dbReference>
<keyword evidence="8" id="KW-1185">Reference proteome</keyword>
<dbReference type="Pfam" id="PF13181">
    <property type="entry name" value="TPR_8"/>
    <property type="match status" value="1"/>
</dbReference>
<dbReference type="EMBL" id="JAEUGD010000053">
    <property type="protein sequence ID" value="MBL6447859.1"/>
    <property type="molecule type" value="Genomic_DNA"/>
</dbReference>
<keyword evidence="3" id="KW-0597">Phosphoprotein</keyword>
<keyword evidence="5" id="KW-0472">Membrane</keyword>
<dbReference type="Pfam" id="PF00512">
    <property type="entry name" value="HisKA"/>
    <property type="match status" value="1"/>
</dbReference>
<evidence type="ECO:0000313" key="8">
    <source>
        <dbReference type="Proteomes" id="UP000614216"/>
    </source>
</evidence>
<evidence type="ECO:0000256" key="4">
    <source>
        <dbReference type="PROSITE-ProRule" id="PRU00339"/>
    </source>
</evidence>
<dbReference type="SUPFAM" id="SSF47384">
    <property type="entry name" value="Homodimeric domain of signal transducing histidine kinase"/>
    <property type="match status" value="1"/>
</dbReference>
<dbReference type="AlphaFoldDB" id="A0A937KCX1"/>
<dbReference type="InterPro" id="IPR019734">
    <property type="entry name" value="TPR_rpt"/>
</dbReference>
<feature type="repeat" description="TPR" evidence="4">
    <location>
        <begin position="89"/>
        <end position="122"/>
    </location>
</feature>
<dbReference type="InterPro" id="IPR004358">
    <property type="entry name" value="Sig_transdc_His_kin-like_C"/>
</dbReference>
<dbReference type="SMART" id="SM00388">
    <property type="entry name" value="HisKA"/>
    <property type="match status" value="1"/>
</dbReference>
<dbReference type="EC" id="2.7.13.3" evidence="2"/>
<feature type="repeat" description="TPR" evidence="4">
    <location>
        <begin position="169"/>
        <end position="202"/>
    </location>
</feature>
<accession>A0A937KCX1</accession>
<dbReference type="SUPFAM" id="SSF55874">
    <property type="entry name" value="ATPase domain of HSP90 chaperone/DNA topoisomerase II/histidine kinase"/>
    <property type="match status" value="1"/>
</dbReference>
<protein>
    <recommendedName>
        <fullName evidence="2">histidine kinase</fullName>
        <ecNumber evidence="2">2.7.13.3</ecNumber>
    </recommendedName>
</protein>
<dbReference type="PANTHER" id="PTHR43547">
    <property type="entry name" value="TWO-COMPONENT HISTIDINE KINASE"/>
    <property type="match status" value="1"/>
</dbReference>
<dbReference type="PROSITE" id="PS50109">
    <property type="entry name" value="HIS_KIN"/>
    <property type="match status" value="1"/>
</dbReference>
<dbReference type="GO" id="GO:0000155">
    <property type="term" value="F:phosphorelay sensor kinase activity"/>
    <property type="evidence" value="ECO:0007669"/>
    <property type="project" value="InterPro"/>
</dbReference>
<evidence type="ECO:0000256" key="1">
    <source>
        <dbReference type="ARBA" id="ARBA00000085"/>
    </source>
</evidence>
<organism evidence="7 8">
    <name type="scientific">Fulvivirga marina</name>
    <dbReference type="NCBI Taxonomy" id="2494733"/>
    <lineage>
        <taxon>Bacteria</taxon>
        <taxon>Pseudomonadati</taxon>
        <taxon>Bacteroidota</taxon>
        <taxon>Cytophagia</taxon>
        <taxon>Cytophagales</taxon>
        <taxon>Fulvivirgaceae</taxon>
        <taxon>Fulvivirga</taxon>
    </lineage>
</organism>
<dbReference type="Proteomes" id="UP000614216">
    <property type="component" value="Unassembled WGS sequence"/>
</dbReference>
<evidence type="ECO:0000256" key="2">
    <source>
        <dbReference type="ARBA" id="ARBA00012438"/>
    </source>
</evidence>
<dbReference type="Pfam" id="PF13424">
    <property type="entry name" value="TPR_12"/>
    <property type="match status" value="2"/>
</dbReference>
<dbReference type="InterPro" id="IPR036890">
    <property type="entry name" value="HATPase_C_sf"/>
</dbReference>
<dbReference type="SMART" id="SM00387">
    <property type="entry name" value="HATPase_c"/>
    <property type="match status" value="1"/>
</dbReference>
<dbReference type="Pfam" id="PF02518">
    <property type="entry name" value="HATPase_c"/>
    <property type="match status" value="1"/>
</dbReference>
<gene>
    <name evidence="7" type="ORF">JMN32_16180</name>
</gene>